<dbReference type="Proteomes" id="UP000077173">
    <property type="component" value="Unassembled WGS sequence"/>
</dbReference>
<sequence length="70" mass="7499">MRKRNWRLIVVGGVLLVLAVLFFLSMRDMTPWSNDPGALMRTVGEVSGAVGGISIVMIVFGLIGRKAPAG</sequence>
<evidence type="ECO:0000313" key="3">
    <source>
        <dbReference type="Proteomes" id="UP000077173"/>
    </source>
</evidence>
<dbReference type="RefSeq" id="WP_063678528.1">
    <property type="nucleotide sequence ID" value="NZ_LSEF01000047.1"/>
</dbReference>
<evidence type="ECO:0000313" key="2">
    <source>
        <dbReference type="EMBL" id="OAF17095.1"/>
    </source>
</evidence>
<reference evidence="2 3" key="1">
    <citation type="submission" date="2016-02" db="EMBL/GenBank/DDBJ databases">
        <title>Draft genome sequence of the strain BR 10247T Bradyrhizobium neotropicale isolated from nodules of Centrolobium paraense.</title>
        <authorList>
            <person name="Simoes-Araujo J.L."/>
            <person name="Barauna A.C."/>
            <person name="Silva K."/>
            <person name="Zilli J.E."/>
        </authorList>
    </citation>
    <scope>NUCLEOTIDE SEQUENCE [LARGE SCALE GENOMIC DNA]</scope>
    <source>
        <strain evidence="2 3">BR 10247</strain>
    </source>
</reference>
<dbReference type="EMBL" id="LSEF01000047">
    <property type="protein sequence ID" value="OAF17095.1"/>
    <property type="molecule type" value="Genomic_DNA"/>
</dbReference>
<keyword evidence="3" id="KW-1185">Reference proteome</keyword>
<keyword evidence="1" id="KW-0472">Membrane</keyword>
<keyword evidence="1" id="KW-0812">Transmembrane</keyword>
<keyword evidence="1" id="KW-1133">Transmembrane helix</keyword>
<comment type="caution">
    <text evidence="2">The sequence shown here is derived from an EMBL/GenBank/DDBJ whole genome shotgun (WGS) entry which is preliminary data.</text>
</comment>
<protein>
    <submittedName>
        <fullName evidence="2">Uncharacterized protein</fullName>
    </submittedName>
</protein>
<feature type="transmembrane region" description="Helical" evidence="1">
    <location>
        <begin position="46"/>
        <end position="64"/>
    </location>
</feature>
<dbReference type="AlphaFoldDB" id="A0A176ZB11"/>
<name>A0A176ZB11_9BRAD</name>
<feature type="transmembrane region" description="Helical" evidence="1">
    <location>
        <begin position="7"/>
        <end position="26"/>
    </location>
</feature>
<gene>
    <name evidence="2" type="ORF">AXW67_09810</name>
</gene>
<organism evidence="2 3">
    <name type="scientific">Bradyrhizobium neotropicale</name>
    <dbReference type="NCBI Taxonomy" id="1497615"/>
    <lineage>
        <taxon>Bacteria</taxon>
        <taxon>Pseudomonadati</taxon>
        <taxon>Pseudomonadota</taxon>
        <taxon>Alphaproteobacteria</taxon>
        <taxon>Hyphomicrobiales</taxon>
        <taxon>Nitrobacteraceae</taxon>
        <taxon>Bradyrhizobium</taxon>
    </lineage>
</organism>
<dbReference type="GeneID" id="32585603"/>
<evidence type="ECO:0000256" key="1">
    <source>
        <dbReference type="SAM" id="Phobius"/>
    </source>
</evidence>
<proteinExistence type="predicted"/>
<accession>A0A176ZB11</accession>